<dbReference type="OrthoDB" id="5989194at2759"/>
<dbReference type="Proteomes" id="UP000887013">
    <property type="component" value="Unassembled WGS sequence"/>
</dbReference>
<accession>A0A8X6NTJ0</accession>
<name>A0A8X6NTJ0_NEPPI</name>
<reference evidence="1" key="1">
    <citation type="submission" date="2020-08" db="EMBL/GenBank/DDBJ databases">
        <title>Multicomponent nature underlies the extraordinary mechanical properties of spider dragline silk.</title>
        <authorList>
            <person name="Kono N."/>
            <person name="Nakamura H."/>
            <person name="Mori M."/>
            <person name="Yoshida Y."/>
            <person name="Ohtoshi R."/>
            <person name="Malay A.D."/>
            <person name="Moran D.A.P."/>
            <person name="Tomita M."/>
            <person name="Numata K."/>
            <person name="Arakawa K."/>
        </authorList>
    </citation>
    <scope>NUCLEOTIDE SEQUENCE</scope>
</reference>
<sequence>MKFVAEEIEGEVVVSNNKGLLVSEYSVQWSLENFNMLSEQQQKSPFCPFCETAEHSPQHCNSVTDIDACIQNLKATNKCFLLLTVVTPKTISIVKINTAVPNVRKDTRYQYF</sequence>
<dbReference type="AlphaFoldDB" id="A0A8X6NTJ0"/>
<organism evidence="1 2">
    <name type="scientific">Nephila pilipes</name>
    <name type="common">Giant wood spider</name>
    <name type="synonym">Nephila maculata</name>
    <dbReference type="NCBI Taxonomy" id="299642"/>
    <lineage>
        <taxon>Eukaryota</taxon>
        <taxon>Metazoa</taxon>
        <taxon>Ecdysozoa</taxon>
        <taxon>Arthropoda</taxon>
        <taxon>Chelicerata</taxon>
        <taxon>Arachnida</taxon>
        <taxon>Araneae</taxon>
        <taxon>Araneomorphae</taxon>
        <taxon>Entelegynae</taxon>
        <taxon>Araneoidea</taxon>
        <taxon>Nephilidae</taxon>
        <taxon>Nephila</taxon>
    </lineage>
</organism>
<evidence type="ECO:0000313" key="2">
    <source>
        <dbReference type="Proteomes" id="UP000887013"/>
    </source>
</evidence>
<dbReference type="EMBL" id="BMAW01062092">
    <property type="protein sequence ID" value="GFT34388.1"/>
    <property type="molecule type" value="Genomic_DNA"/>
</dbReference>
<keyword evidence="2" id="KW-1185">Reference proteome</keyword>
<evidence type="ECO:0000313" key="1">
    <source>
        <dbReference type="EMBL" id="GFT34388.1"/>
    </source>
</evidence>
<protein>
    <submittedName>
        <fullName evidence="1">Uncharacterized protein</fullName>
    </submittedName>
</protein>
<proteinExistence type="predicted"/>
<comment type="caution">
    <text evidence="1">The sequence shown here is derived from an EMBL/GenBank/DDBJ whole genome shotgun (WGS) entry which is preliminary data.</text>
</comment>
<gene>
    <name evidence="1" type="ORF">NPIL_519141</name>
</gene>